<dbReference type="EMBL" id="GBEZ01013476">
    <property type="protein sequence ID" value="JAC72511.1"/>
    <property type="molecule type" value="Transcribed_RNA"/>
</dbReference>
<dbReference type="InterPro" id="IPR044218">
    <property type="entry name" value="SWEETIE"/>
</dbReference>
<feature type="compositionally biased region" description="Gly residues" evidence="1">
    <location>
        <begin position="411"/>
        <end position="422"/>
    </location>
</feature>
<reference evidence="3" key="1">
    <citation type="submission" date="2014-05" db="EMBL/GenBank/DDBJ databases">
        <title>The transcriptome of the halophilic microalga Tetraselmis sp. GSL018 isolated from the Great Salt Lake, Utah.</title>
        <authorList>
            <person name="Jinkerson R.E."/>
            <person name="D'Adamo S."/>
            <person name="Posewitz M.C."/>
        </authorList>
    </citation>
    <scope>NUCLEOTIDE SEQUENCE</scope>
    <source>
        <strain evidence="3">GSL018</strain>
    </source>
</reference>
<feature type="chain" id="PRO_5001605738" evidence="2">
    <location>
        <begin position="17"/>
        <end position="448"/>
    </location>
</feature>
<organism evidence="3">
    <name type="scientific">Tetraselmis sp. GSL018</name>
    <dbReference type="NCBI Taxonomy" id="582737"/>
    <lineage>
        <taxon>Eukaryota</taxon>
        <taxon>Viridiplantae</taxon>
        <taxon>Chlorophyta</taxon>
        <taxon>core chlorophytes</taxon>
        <taxon>Chlorodendrophyceae</taxon>
        <taxon>Chlorodendrales</taxon>
        <taxon>Chlorodendraceae</taxon>
        <taxon>Tetraselmis</taxon>
    </lineage>
</organism>
<gene>
    <name evidence="3" type="ORF">TSPGSL018_31155</name>
</gene>
<dbReference type="Pfam" id="PF20210">
    <property type="entry name" value="Laa1_Sip1_HTR5"/>
    <property type="match status" value="1"/>
</dbReference>
<feature type="compositionally biased region" description="Gly residues" evidence="1">
    <location>
        <begin position="328"/>
        <end position="349"/>
    </location>
</feature>
<feature type="region of interest" description="Disordered" evidence="1">
    <location>
        <begin position="304"/>
        <end position="448"/>
    </location>
</feature>
<feature type="signal peptide" evidence="2">
    <location>
        <begin position="1"/>
        <end position="16"/>
    </location>
</feature>
<dbReference type="GO" id="GO:0005975">
    <property type="term" value="P:carbohydrate metabolic process"/>
    <property type="evidence" value="ECO:0007669"/>
    <property type="project" value="InterPro"/>
</dbReference>
<protein>
    <submittedName>
        <fullName evidence="3">Heat repeat-containing protein 5b-like isoform x2</fullName>
    </submittedName>
</protein>
<feature type="compositionally biased region" description="Basic and acidic residues" evidence="1">
    <location>
        <begin position="380"/>
        <end position="393"/>
    </location>
</feature>
<dbReference type="PANTHER" id="PTHR46975:SF2">
    <property type="entry name" value="PROTEIN SWEETIE"/>
    <property type="match status" value="1"/>
</dbReference>
<proteinExistence type="predicted"/>
<accession>A0A061RPM9</accession>
<sequence>MLAVALLAELLDLLSSDERHFSSDSLKAEVEAGGPGGDPWLIQHLQHLMDLTYKLASGEVEALRVAGLSLMVDVVERFGAAADPEFDGHRLLELYQAQLVSAIRLALSGDAVPMTHGCSLAAAFLEARIHGGDPAVVRQLMRLLLQPVREWDKLQGRGDGNDRYSEWVGVRLRVAVLSAHARCAALVGAAPPAGSAEGAVIESQEELLPTLQDLWLGLLQDNIALGTQSVQALAGYTPALFASASAPVVAAVRPHLAEAWPTVMEGLCAAAPRGREDGPVGAPNGACRLLWACAYGLHSAVQGDDPLSGLRPAGSGSRSAREPPLPAEGGGAAGGAGGAGVGPQAGGLCGAHSRPTPTGPPAPGLGRGMRRPRAAWTDPRGPRLLREHPREPRQVPPLRRRRQLRLERGAGCRGGVPHGGGPERPVGGARRGGRNGRNGATRWARRRG</sequence>
<dbReference type="InterPro" id="IPR046837">
    <property type="entry name" value="Laa1/Sip1/HEATR5-like_HEAT"/>
</dbReference>
<name>A0A061RPM9_9CHLO</name>
<evidence type="ECO:0000256" key="1">
    <source>
        <dbReference type="SAM" id="MobiDB-lite"/>
    </source>
</evidence>
<dbReference type="PANTHER" id="PTHR46975">
    <property type="entry name" value="PROTEIN SWEETIE"/>
    <property type="match status" value="1"/>
</dbReference>
<evidence type="ECO:0000256" key="2">
    <source>
        <dbReference type="SAM" id="SignalP"/>
    </source>
</evidence>
<dbReference type="AlphaFoldDB" id="A0A061RPM9"/>
<evidence type="ECO:0000313" key="3">
    <source>
        <dbReference type="EMBL" id="JAC72511.1"/>
    </source>
</evidence>
<keyword evidence="2" id="KW-0732">Signal</keyword>